<accession>A0A0H4VQ56</accession>
<reference evidence="2 3" key="1">
    <citation type="submission" date="2015-01" db="EMBL/GenBank/DDBJ databases">
        <title>Rufibacter sp./DG31D/ whole genome sequencing.</title>
        <authorList>
            <person name="Kim M.K."/>
            <person name="Srinivasan S."/>
            <person name="Lee J.-J."/>
        </authorList>
    </citation>
    <scope>NUCLEOTIDE SEQUENCE [LARGE SCALE GENOMIC DNA]</scope>
    <source>
        <strain evidence="2 3">DG31D</strain>
    </source>
</reference>
<dbReference type="EMBL" id="CP010777">
    <property type="protein sequence ID" value="AKQ47453.1"/>
    <property type="molecule type" value="Genomic_DNA"/>
</dbReference>
<dbReference type="Gene3D" id="3.40.50.11550">
    <property type="match status" value="1"/>
</dbReference>
<dbReference type="KEGG" id="ruf:TH63_02905"/>
<evidence type="ECO:0000313" key="3">
    <source>
        <dbReference type="Proteomes" id="UP000036458"/>
    </source>
</evidence>
<dbReference type="PATRIC" id="fig|1379910.4.peg.625"/>
<dbReference type="AlphaFoldDB" id="A0A0H4VQ56"/>
<protein>
    <submittedName>
        <fullName evidence="2">Iron-regulated protein</fullName>
    </submittedName>
</protein>
<keyword evidence="3" id="KW-1185">Reference proteome</keyword>
<feature type="domain" description="Haem-binding uptake Tiki superfamily ChaN" evidence="1">
    <location>
        <begin position="31"/>
        <end position="237"/>
    </location>
</feature>
<sequence>MTVLFLCSFTMDKPAYRLFSGKGKSVKYKKVLKELAAADVVFFGEQHNDPIAHWLELELAKDLYQIHGKNLVIGMEMWEADTQSEIDSFLMGQLEEAVFMERSRVWPNYTTDYRPVLLFAKENGLKVIATNVPRRHARTVARESLNSLDTLSQQEKAWLAPLPIMVDMELPGYKRMRSMFGDTHGASAASSKMIEAQALKDATMAHYIHQNLQPGQHLLHLNGSYHSDHQEGIIWYLRKLRPESKLKTITTVAQPSLEDLGKDHLQRADVVLVVPETMTKTY</sequence>
<organism evidence="2 3">
    <name type="scientific">Rufibacter radiotolerans</name>
    <dbReference type="NCBI Taxonomy" id="1379910"/>
    <lineage>
        <taxon>Bacteria</taxon>
        <taxon>Pseudomonadati</taxon>
        <taxon>Bacteroidota</taxon>
        <taxon>Cytophagia</taxon>
        <taxon>Cytophagales</taxon>
        <taxon>Hymenobacteraceae</taxon>
        <taxon>Rufibacter</taxon>
    </lineage>
</organism>
<evidence type="ECO:0000259" key="1">
    <source>
        <dbReference type="Pfam" id="PF04187"/>
    </source>
</evidence>
<proteinExistence type="predicted"/>
<dbReference type="STRING" id="1379910.TH63_02905"/>
<dbReference type="SUPFAM" id="SSF159501">
    <property type="entry name" value="EreA/ChaN-like"/>
    <property type="match status" value="1"/>
</dbReference>
<dbReference type="Proteomes" id="UP000036458">
    <property type="component" value="Chromosome"/>
</dbReference>
<gene>
    <name evidence="2" type="ORF">TH63_02905</name>
</gene>
<name>A0A0H4VQ56_9BACT</name>
<dbReference type="InterPro" id="IPR007314">
    <property type="entry name" value="Cofac_haem-bd_dom"/>
</dbReference>
<evidence type="ECO:0000313" key="2">
    <source>
        <dbReference type="EMBL" id="AKQ47453.1"/>
    </source>
</evidence>
<dbReference type="Pfam" id="PF04187">
    <property type="entry name" value="Cofac_haem_bdg"/>
    <property type="match status" value="1"/>
</dbReference>
<dbReference type="CDD" id="cd14727">
    <property type="entry name" value="ChanN-like"/>
    <property type="match status" value="1"/>
</dbReference>